<dbReference type="PANTHER" id="PTHR42048:SF1">
    <property type="entry name" value="ARS-BINDING PROTEIN 2"/>
    <property type="match status" value="1"/>
</dbReference>
<feature type="region of interest" description="Disordered" evidence="1">
    <location>
        <begin position="544"/>
        <end position="609"/>
    </location>
</feature>
<dbReference type="AlphaFoldDB" id="A0AAD9SIB7"/>
<dbReference type="PANTHER" id="PTHR42048">
    <property type="entry name" value="ARS-BINDING PROTEIN 2"/>
    <property type="match status" value="1"/>
</dbReference>
<keyword evidence="3" id="KW-1185">Reference proteome</keyword>
<name>A0AAD9SIB7_PHOAM</name>
<feature type="region of interest" description="Disordered" evidence="1">
    <location>
        <begin position="725"/>
        <end position="816"/>
    </location>
</feature>
<feature type="compositionally biased region" description="Polar residues" evidence="1">
    <location>
        <begin position="564"/>
        <end position="574"/>
    </location>
</feature>
<dbReference type="InterPro" id="IPR018562">
    <property type="entry name" value="ARS-binding_2"/>
</dbReference>
<evidence type="ECO:0008006" key="4">
    <source>
        <dbReference type="Google" id="ProtNLM"/>
    </source>
</evidence>
<feature type="region of interest" description="Disordered" evidence="1">
    <location>
        <begin position="342"/>
        <end position="427"/>
    </location>
</feature>
<feature type="compositionally biased region" description="Low complexity" evidence="1">
    <location>
        <begin position="575"/>
        <end position="595"/>
    </location>
</feature>
<feature type="region of interest" description="Disordered" evidence="1">
    <location>
        <begin position="199"/>
        <end position="289"/>
    </location>
</feature>
<feature type="compositionally biased region" description="Basic and acidic residues" evidence="1">
    <location>
        <begin position="598"/>
        <end position="609"/>
    </location>
</feature>
<reference evidence="2" key="1">
    <citation type="submission" date="2023-06" db="EMBL/GenBank/DDBJ databases">
        <authorList>
            <person name="Noh H."/>
        </authorList>
    </citation>
    <scope>NUCLEOTIDE SEQUENCE</scope>
    <source>
        <strain evidence="2">DUCC20226</strain>
    </source>
</reference>
<sequence>MCSLQPHLILNKHNPHFPKSSWTPCPLLSSYPFEWSGTASKAHANPRMGMMHHPGTHILARNVAPRPTPTRRALPHRKVTSETIEHAYAQFILYCNPGVPPETDTAVLRDAFRVPPKSGGKSFSTYTLFELIGLFQAKEIKTWADLALQLGVDPPDQDKGQSAQKIQQYAVRLKRWMHSMHIDAFFDYLLGNPHPYWTDIPTDPNPVLEEGRDGVSAEDDMALRSLLPQIRPRRGRKRPENEDSSRSPSQRPRTESGGEELGMGGTGGDGGIQPLDLWPAHPGATPGSVVFPSPSQDQFSRLNLNLGTSGAIWTGENFAQTPLTAHSYSAMTPSPGQAFWPGQSADSKPVVASAKPKTNKRHGAKVVSSAWRSGGPGGPGKTRGRPPLNRQNTGSTSDASPFHAFPAQSSPTYEHISPHMTPSIPTTVLATSPNISAASMASEPQSNLIMNQQHTAFDASMQDQPEPRNLRPTRSRLSLQVPERTGAEVRLATPPGHSGTTPMVMINGRAMRGHQITNFGNIAQDTDVLGMEAFGTTNHTYDPLQQQQQQQQQEQQHYQQHAQPVTSATMSPNDPFTYAATTQQFQQAPSSQHQTTAQDRRGIHFTDPTDRTNLDELESFFIYDIVGADWFDSAGNQIPACSVDEAAGIYQQVIEDVMKGAASKETFLINVAALVGGSLLRSGRSVKVHRTMSDDASSVYDCHWELRLGDIKGAYSIRVTLPHSKWRGNRNRGRENISRGEDDEDAEGEEDDSEQPERDDDDDDDGDDNEKWQKKYRDLLQVVQQQKSELSDIRKGMLRLFQQPRTANPSEGPMQQ</sequence>
<feature type="compositionally biased region" description="Basic and acidic residues" evidence="1">
    <location>
        <begin position="769"/>
        <end position="778"/>
    </location>
</feature>
<evidence type="ECO:0000313" key="2">
    <source>
        <dbReference type="EMBL" id="KAK2607950.1"/>
    </source>
</evidence>
<accession>A0AAD9SIB7</accession>
<feature type="compositionally biased region" description="Gly residues" evidence="1">
    <location>
        <begin position="259"/>
        <end position="271"/>
    </location>
</feature>
<feature type="compositionally biased region" description="Polar residues" evidence="1">
    <location>
        <begin position="803"/>
        <end position="816"/>
    </location>
</feature>
<protein>
    <recommendedName>
        <fullName evidence="4">ARS-binding protein 2</fullName>
    </recommendedName>
</protein>
<feature type="compositionally biased region" description="Polar residues" evidence="1">
    <location>
        <begin position="389"/>
        <end position="399"/>
    </location>
</feature>
<gene>
    <name evidence="2" type="ORF">N8I77_006589</name>
</gene>
<evidence type="ECO:0000313" key="3">
    <source>
        <dbReference type="Proteomes" id="UP001265746"/>
    </source>
</evidence>
<feature type="compositionally biased region" description="Low complexity" evidence="1">
    <location>
        <begin position="545"/>
        <end position="563"/>
    </location>
</feature>
<evidence type="ECO:0000256" key="1">
    <source>
        <dbReference type="SAM" id="MobiDB-lite"/>
    </source>
</evidence>
<proteinExistence type="predicted"/>
<dbReference type="Pfam" id="PF09441">
    <property type="entry name" value="Abp2"/>
    <property type="match status" value="1"/>
</dbReference>
<comment type="caution">
    <text evidence="2">The sequence shown here is derived from an EMBL/GenBank/DDBJ whole genome shotgun (WGS) entry which is preliminary data.</text>
</comment>
<dbReference type="GO" id="GO:0003688">
    <property type="term" value="F:DNA replication origin binding"/>
    <property type="evidence" value="ECO:0007669"/>
    <property type="project" value="TreeGrafter"/>
</dbReference>
<feature type="compositionally biased region" description="Acidic residues" evidence="1">
    <location>
        <begin position="741"/>
        <end position="768"/>
    </location>
</feature>
<organism evidence="2 3">
    <name type="scientific">Phomopsis amygdali</name>
    <name type="common">Fusicoccum amygdali</name>
    <dbReference type="NCBI Taxonomy" id="1214568"/>
    <lineage>
        <taxon>Eukaryota</taxon>
        <taxon>Fungi</taxon>
        <taxon>Dikarya</taxon>
        <taxon>Ascomycota</taxon>
        <taxon>Pezizomycotina</taxon>
        <taxon>Sordariomycetes</taxon>
        <taxon>Sordariomycetidae</taxon>
        <taxon>Diaporthales</taxon>
        <taxon>Diaporthaceae</taxon>
        <taxon>Diaporthe</taxon>
    </lineage>
</organism>
<dbReference type="Proteomes" id="UP001265746">
    <property type="component" value="Unassembled WGS sequence"/>
</dbReference>
<dbReference type="EMBL" id="JAUJFL010000003">
    <property type="protein sequence ID" value="KAK2607950.1"/>
    <property type="molecule type" value="Genomic_DNA"/>
</dbReference>